<organism evidence="1 2">
    <name type="scientific">Escherichia coli MS 85-1</name>
    <dbReference type="NCBI Taxonomy" id="679202"/>
    <lineage>
        <taxon>Bacteria</taxon>
        <taxon>Pseudomonadati</taxon>
        <taxon>Pseudomonadota</taxon>
        <taxon>Gammaproteobacteria</taxon>
        <taxon>Enterobacterales</taxon>
        <taxon>Enterobacteriaceae</taxon>
        <taxon>Escherichia</taxon>
    </lineage>
</organism>
<comment type="caution">
    <text evidence="1">The sequence shown here is derived from an EMBL/GenBank/DDBJ whole genome shotgun (WGS) entry which is preliminary data.</text>
</comment>
<accession>A0AAN3SCF1</accession>
<reference evidence="1 2" key="1">
    <citation type="submission" date="2010-09" db="EMBL/GenBank/DDBJ databases">
        <authorList>
            <person name="Weinstock G."/>
            <person name="Sodergren E."/>
            <person name="Clifton S."/>
            <person name="Fulton L."/>
            <person name="Fulton B."/>
            <person name="Courtney L."/>
            <person name="Fronick C."/>
            <person name="Harrison M."/>
            <person name="Strong C."/>
            <person name="Farmer C."/>
            <person name="Delahaunty K."/>
            <person name="Markovic C."/>
            <person name="Hall O."/>
            <person name="Minx P."/>
            <person name="Tomlinson C."/>
            <person name="Mitreva M."/>
            <person name="Hou S."/>
            <person name="Chen J."/>
            <person name="Wollam A."/>
            <person name="Pepin K.H."/>
            <person name="Johnson M."/>
            <person name="Bhonagiri V."/>
            <person name="Zhang X."/>
            <person name="Suruliraj S."/>
            <person name="Warren W."/>
            <person name="Chinwalla A."/>
            <person name="Mardis E.R."/>
            <person name="Wilson R.K."/>
        </authorList>
    </citation>
    <scope>NUCLEOTIDE SEQUENCE [LARGE SCALE GENOMIC DNA]</scope>
    <source>
        <strain evidence="1 2">MS 85-1</strain>
    </source>
</reference>
<gene>
    <name evidence="1" type="ORF">HMPREF9350_05606</name>
</gene>
<dbReference type="AlphaFoldDB" id="A0AAN3SCF1"/>
<sequence length="40" mass="4807">MEFSVLKTEQIYSGVIFLFTYSVQQKSRDNETVNHRNQRL</sequence>
<protein>
    <submittedName>
        <fullName evidence="1">Uncharacterized protein</fullName>
    </submittedName>
</protein>
<proteinExistence type="predicted"/>
<name>A0AAN3SCF1_ECOLX</name>
<dbReference type="Proteomes" id="UP000005056">
    <property type="component" value="Unassembled WGS sequence"/>
</dbReference>
<evidence type="ECO:0000313" key="2">
    <source>
        <dbReference type="Proteomes" id="UP000005056"/>
    </source>
</evidence>
<dbReference type="EMBL" id="ADWQ01000069">
    <property type="protein sequence ID" value="EFU32574.1"/>
    <property type="molecule type" value="Genomic_DNA"/>
</dbReference>
<evidence type="ECO:0000313" key="1">
    <source>
        <dbReference type="EMBL" id="EFU32574.1"/>
    </source>
</evidence>